<gene>
    <name evidence="2" type="ORF">GCM10007112_10280</name>
</gene>
<sequence length="152" mass="15367">MLNKEYLYRLTMPSRGELSPLVSVIIAAVLIVVGVTLIMLFYHGAKSMSQRALNAPEAEASGSISASTGVVTINIYNAGATQLAISGVKIYGSDGTVLNCSWNGIGTIVAAGGSYGIVGQCSGVGAGDTYTIVVTLNGTSGSLAESLTVTAS</sequence>
<keyword evidence="1" id="KW-0812">Transmembrane</keyword>
<evidence type="ECO:0000313" key="2">
    <source>
        <dbReference type="EMBL" id="GGI75433.1"/>
    </source>
</evidence>
<keyword evidence="1" id="KW-0472">Membrane</keyword>
<accession>A0A830E654</accession>
<organism evidence="2 3">
    <name type="scientific">Vulcanisaeta souniana JCM 11219</name>
    <dbReference type="NCBI Taxonomy" id="1293586"/>
    <lineage>
        <taxon>Archaea</taxon>
        <taxon>Thermoproteota</taxon>
        <taxon>Thermoprotei</taxon>
        <taxon>Thermoproteales</taxon>
        <taxon>Thermoproteaceae</taxon>
        <taxon>Vulcanisaeta</taxon>
    </lineage>
</organism>
<comment type="caution">
    <text evidence="2">The sequence shown here is derived from an EMBL/GenBank/DDBJ whole genome shotgun (WGS) entry which is preliminary data.</text>
</comment>
<protein>
    <submittedName>
        <fullName evidence="2">Uncharacterized protein</fullName>
    </submittedName>
</protein>
<dbReference type="AlphaFoldDB" id="A0A830E654"/>
<reference evidence="2" key="1">
    <citation type="journal article" date="2014" name="Int. J. Syst. Evol. Microbiol.">
        <title>Complete genome sequence of Corynebacterium casei LMG S-19264T (=DSM 44701T), isolated from a smear-ripened cheese.</title>
        <authorList>
            <consortium name="US DOE Joint Genome Institute (JGI-PGF)"/>
            <person name="Walter F."/>
            <person name="Albersmeier A."/>
            <person name="Kalinowski J."/>
            <person name="Ruckert C."/>
        </authorList>
    </citation>
    <scope>NUCLEOTIDE SEQUENCE</scope>
    <source>
        <strain evidence="2">JCM 11219</strain>
    </source>
</reference>
<dbReference type="Proteomes" id="UP000657075">
    <property type="component" value="Unassembled WGS sequence"/>
</dbReference>
<proteinExistence type="predicted"/>
<evidence type="ECO:0000256" key="1">
    <source>
        <dbReference type="SAM" id="Phobius"/>
    </source>
</evidence>
<feature type="transmembrane region" description="Helical" evidence="1">
    <location>
        <begin position="20"/>
        <end position="42"/>
    </location>
</feature>
<name>A0A830E654_9CREN</name>
<evidence type="ECO:0000313" key="3">
    <source>
        <dbReference type="Proteomes" id="UP000657075"/>
    </source>
</evidence>
<dbReference type="EMBL" id="BMNM01000003">
    <property type="protein sequence ID" value="GGI75433.1"/>
    <property type="molecule type" value="Genomic_DNA"/>
</dbReference>
<keyword evidence="1" id="KW-1133">Transmembrane helix</keyword>
<reference evidence="2" key="2">
    <citation type="submission" date="2020-09" db="EMBL/GenBank/DDBJ databases">
        <authorList>
            <person name="Sun Q."/>
            <person name="Ohkuma M."/>
        </authorList>
    </citation>
    <scope>NUCLEOTIDE SEQUENCE</scope>
    <source>
        <strain evidence="2">JCM 11219</strain>
    </source>
</reference>